<keyword evidence="2" id="KW-0433">Leucine-rich repeat</keyword>
<keyword evidence="6" id="KW-1133">Transmembrane helix</keyword>
<evidence type="ECO:0000256" key="6">
    <source>
        <dbReference type="ARBA" id="ARBA00022989"/>
    </source>
</evidence>
<evidence type="ECO:0000256" key="2">
    <source>
        <dbReference type="ARBA" id="ARBA00022614"/>
    </source>
</evidence>
<dbReference type="GO" id="GO:0016020">
    <property type="term" value="C:membrane"/>
    <property type="evidence" value="ECO:0007669"/>
    <property type="project" value="UniProtKB-SubCell"/>
</dbReference>
<evidence type="ECO:0000256" key="8">
    <source>
        <dbReference type="ARBA" id="ARBA00023180"/>
    </source>
</evidence>
<dbReference type="InterPro" id="IPR046956">
    <property type="entry name" value="RLP23-like"/>
</dbReference>
<keyword evidence="4" id="KW-0732">Signal</keyword>
<dbReference type="Proteomes" id="UP000541444">
    <property type="component" value="Unassembled WGS sequence"/>
</dbReference>
<keyword evidence="7" id="KW-0472">Membrane</keyword>
<evidence type="ECO:0000256" key="3">
    <source>
        <dbReference type="ARBA" id="ARBA00022692"/>
    </source>
</evidence>
<evidence type="ECO:0000256" key="5">
    <source>
        <dbReference type="ARBA" id="ARBA00022737"/>
    </source>
</evidence>
<evidence type="ECO:0000256" key="4">
    <source>
        <dbReference type="ARBA" id="ARBA00022729"/>
    </source>
</evidence>
<protein>
    <submittedName>
        <fullName evidence="9">Uncharacterized protein</fullName>
    </submittedName>
</protein>
<dbReference type="Pfam" id="PF13855">
    <property type="entry name" value="LRR_8"/>
    <property type="match status" value="1"/>
</dbReference>
<name>A0A7J7MHL0_9MAGN</name>
<dbReference type="Gene3D" id="3.30.1490.310">
    <property type="match status" value="1"/>
</dbReference>
<evidence type="ECO:0000313" key="10">
    <source>
        <dbReference type="Proteomes" id="UP000541444"/>
    </source>
</evidence>
<dbReference type="Gene3D" id="3.80.10.10">
    <property type="entry name" value="Ribonuclease Inhibitor"/>
    <property type="match status" value="2"/>
</dbReference>
<gene>
    <name evidence="9" type="ORF">GIB67_008802</name>
</gene>
<dbReference type="PANTHER" id="PTHR48063:SF112">
    <property type="entry name" value="RECEPTOR LIKE PROTEIN 30-LIKE"/>
    <property type="match status" value="1"/>
</dbReference>
<keyword evidence="8" id="KW-0325">Glycoprotein</keyword>
<keyword evidence="10" id="KW-1185">Reference proteome</keyword>
<sequence>MFSNNKIPTEIGSLKNLVVLQLSNNSLIGEIPAELGKYESLVWLDLSSNKLLTLVWLDLSSNKLIGSIPRELPIQSVIIYIHSTTLYASQKNMSMIYLDLSYNHLSNRIPNNFGSIRYLVVLNLGHKMLTGSIPDSFVGQTQLEVLDLSYNYLEGNIPQSLESLTFLNEFHLSNNNLNGKIPSEGQLASFLPSAYENNSGLCDDRLLPCQSLLQPSPGISDSTEKKNTIEVGMVLSIVAGFFVGIRGFEYTLLFKDSWRYAYFGFIEKMHDMISVFVEVKMAKLRNTPETSKGGRR</sequence>
<dbReference type="EMBL" id="JACGCM010001498">
    <property type="protein sequence ID" value="KAF6154393.1"/>
    <property type="molecule type" value="Genomic_DNA"/>
</dbReference>
<organism evidence="9 10">
    <name type="scientific">Kingdonia uniflora</name>
    <dbReference type="NCBI Taxonomy" id="39325"/>
    <lineage>
        <taxon>Eukaryota</taxon>
        <taxon>Viridiplantae</taxon>
        <taxon>Streptophyta</taxon>
        <taxon>Embryophyta</taxon>
        <taxon>Tracheophyta</taxon>
        <taxon>Spermatophyta</taxon>
        <taxon>Magnoliopsida</taxon>
        <taxon>Ranunculales</taxon>
        <taxon>Circaeasteraceae</taxon>
        <taxon>Kingdonia</taxon>
    </lineage>
</organism>
<comment type="caution">
    <text evidence="9">The sequence shown here is derived from an EMBL/GenBank/DDBJ whole genome shotgun (WGS) entry which is preliminary data.</text>
</comment>
<proteinExistence type="predicted"/>
<dbReference type="InterPro" id="IPR001611">
    <property type="entry name" value="Leu-rich_rpt"/>
</dbReference>
<accession>A0A7J7MHL0</accession>
<dbReference type="PANTHER" id="PTHR48063">
    <property type="entry name" value="LRR RECEPTOR-LIKE KINASE"/>
    <property type="match status" value="1"/>
</dbReference>
<evidence type="ECO:0000313" key="9">
    <source>
        <dbReference type="EMBL" id="KAF6154393.1"/>
    </source>
</evidence>
<dbReference type="FunFam" id="3.80.10.10:FF:000041">
    <property type="entry name" value="LRR receptor-like serine/threonine-protein kinase ERECTA"/>
    <property type="match status" value="1"/>
</dbReference>
<comment type="subcellular location">
    <subcellularLocation>
        <location evidence="1">Membrane</location>
        <topology evidence="1">Single-pass type I membrane protein</topology>
    </subcellularLocation>
</comment>
<dbReference type="Pfam" id="PF00560">
    <property type="entry name" value="LRR_1"/>
    <property type="match status" value="3"/>
</dbReference>
<dbReference type="PROSITE" id="PS51450">
    <property type="entry name" value="LRR"/>
    <property type="match status" value="1"/>
</dbReference>
<dbReference type="AlphaFoldDB" id="A0A7J7MHL0"/>
<reference evidence="9 10" key="1">
    <citation type="journal article" date="2020" name="IScience">
        <title>Genome Sequencing of the Endangered Kingdonia uniflora (Circaeasteraceae, Ranunculales) Reveals Potential Mechanisms of Evolutionary Specialization.</title>
        <authorList>
            <person name="Sun Y."/>
            <person name="Deng T."/>
            <person name="Zhang A."/>
            <person name="Moore M.J."/>
            <person name="Landis J.B."/>
            <person name="Lin N."/>
            <person name="Zhang H."/>
            <person name="Zhang X."/>
            <person name="Huang J."/>
            <person name="Zhang X."/>
            <person name="Sun H."/>
            <person name="Wang H."/>
        </authorList>
    </citation>
    <scope>NUCLEOTIDE SEQUENCE [LARGE SCALE GENOMIC DNA]</scope>
    <source>
        <strain evidence="9">TB1705</strain>
        <tissue evidence="9">Leaf</tissue>
    </source>
</reference>
<dbReference type="InterPro" id="IPR032675">
    <property type="entry name" value="LRR_dom_sf"/>
</dbReference>
<evidence type="ECO:0000256" key="1">
    <source>
        <dbReference type="ARBA" id="ARBA00004479"/>
    </source>
</evidence>
<keyword evidence="3" id="KW-0812">Transmembrane</keyword>
<dbReference type="OrthoDB" id="544346at2759"/>
<evidence type="ECO:0000256" key="7">
    <source>
        <dbReference type="ARBA" id="ARBA00023136"/>
    </source>
</evidence>
<keyword evidence="5" id="KW-0677">Repeat</keyword>
<dbReference type="SUPFAM" id="SSF52058">
    <property type="entry name" value="L domain-like"/>
    <property type="match status" value="1"/>
</dbReference>